<evidence type="ECO:0000256" key="12">
    <source>
        <dbReference type="SAM" id="MobiDB-lite"/>
    </source>
</evidence>
<name>A0AAD5TQI5_9FUNG</name>
<feature type="transmembrane region" description="Helical" evidence="13">
    <location>
        <begin position="550"/>
        <end position="571"/>
    </location>
</feature>
<evidence type="ECO:0000256" key="11">
    <source>
        <dbReference type="ARBA" id="ARBA00045497"/>
    </source>
</evidence>
<evidence type="ECO:0000256" key="7">
    <source>
        <dbReference type="ARBA" id="ARBA00022989"/>
    </source>
</evidence>
<feature type="region of interest" description="Disordered" evidence="12">
    <location>
        <begin position="67"/>
        <end position="95"/>
    </location>
</feature>
<dbReference type="AlphaFoldDB" id="A0AAD5TQI5"/>
<evidence type="ECO:0000256" key="13">
    <source>
        <dbReference type="SAM" id="Phobius"/>
    </source>
</evidence>
<reference evidence="14" key="1">
    <citation type="submission" date="2020-05" db="EMBL/GenBank/DDBJ databases">
        <title>Phylogenomic resolution of chytrid fungi.</title>
        <authorList>
            <person name="Stajich J.E."/>
            <person name="Amses K."/>
            <person name="Simmons R."/>
            <person name="Seto K."/>
            <person name="Myers J."/>
            <person name="Bonds A."/>
            <person name="Quandt C.A."/>
            <person name="Barry K."/>
            <person name="Liu P."/>
            <person name="Grigoriev I."/>
            <person name="Longcore J.E."/>
            <person name="James T.Y."/>
        </authorList>
    </citation>
    <scope>NUCLEOTIDE SEQUENCE</scope>
    <source>
        <strain evidence="14">JEL0379</strain>
    </source>
</reference>
<dbReference type="SUPFAM" id="SSF144083">
    <property type="entry name" value="Magnesium transport protein CorA, transmembrane region"/>
    <property type="match status" value="1"/>
</dbReference>
<dbReference type="Proteomes" id="UP001212152">
    <property type="component" value="Unassembled WGS sequence"/>
</dbReference>
<dbReference type="InterPro" id="IPR045861">
    <property type="entry name" value="CorA_cytoplasmic_dom"/>
</dbReference>
<sequence>MSDLRDYGATASSPLHPAGESTSTPALQPPAAGAVPASSAASTTSTTPARSIADSVAPLLQLRARTAAASAQASQPLPPADSTATVPPADMPPSVSIVPEQLVAGMDTFAHDTINVDASPTAAGAIPDVGDGGGTTGGGGGGGMRKRDLLKKNVRKLIHARSLFSTYGTHKHGGFRRPGLPPGVDVKRPQPELEELFKSEALIRVVDFSATRYQFNDLSRHTLAEFLETPRPAWAKTRWIDVRGINYPVIGMLGEKYHLHPLAVEDVFHSPQPIKADWYENHIYISMVLCALEEARTEAKATAMASVSGSPRSPVAPMPEFSHPLVEKPEGPPRAPLFSTRHRYYQPPGLPDLPTIEVEQLNIFLLRDGTMISIFQSDGETACAPLYSRLEEEGTLIRNAEDASFLLFSMIDVVTDHFFPILDAYRLQLDTMEEYVLQSPAAEATQELHLIAKELSILRRTLLPSGNLVASLRENRSNGAVLNAPAPGVPAATATPPLISKLTRTYLADVKDHVSTVVDGLECFESDARHLIDLIFNTVSHSTNEAMRTLALISLLFLPLGFLAGVFGMNFERFPELKWDLGIYGFWIITAAIVFVQLCWFQYMGWIGSVSRKKKPKTK</sequence>
<evidence type="ECO:0000256" key="2">
    <source>
        <dbReference type="ARBA" id="ARBA00009765"/>
    </source>
</evidence>
<keyword evidence="7 13" id="KW-1133">Transmembrane helix</keyword>
<evidence type="ECO:0000256" key="3">
    <source>
        <dbReference type="ARBA" id="ARBA00022448"/>
    </source>
</evidence>
<keyword evidence="8" id="KW-0406">Ion transport</keyword>
<comment type="similarity">
    <text evidence="2">Belongs to the CorA metal ion transporter (MIT) (TC 1.A.35) family.</text>
</comment>
<keyword evidence="6" id="KW-0460">Magnesium</keyword>
<feature type="compositionally biased region" description="Low complexity" evidence="12">
    <location>
        <begin position="29"/>
        <end position="49"/>
    </location>
</feature>
<proteinExistence type="inferred from homology"/>
<dbReference type="InterPro" id="IPR045863">
    <property type="entry name" value="CorA_TM1_TM2"/>
</dbReference>
<feature type="region of interest" description="Disordered" evidence="12">
    <location>
        <begin position="125"/>
        <end position="146"/>
    </location>
</feature>
<keyword evidence="15" id="KW-1185">Reference proteome</keyword>
<keyword evidence="5 13" id="KW-0812">Transmembrane</keyword>
<evidence type="ECO:0000256" key="8">
    <source>
        <dbReference type="ARBA" id="ARBA00023065"/>
    </source>
</evidence>
<feature type="region of interest" description="Disordered" evidence="12">
    <location>
        <begin position="1"/>
        <end position="49"/>
    </location>
</feature>
<comment type="function">
    <text evidence="11">Mediates influx of magnesium ions. Alternates between open and closed states. Activated by low cytoplasmic Mg(2+) levels. Inactive when cytoplasmic Mg(2+) levels are high.</text>
</comment>
<dbReference type="Pfam" id="PF01544">
    <property type="entry name" value="CorA"/>
    <property type="match status" value="1"/>
</dbReference>
<feature type="transmembrane region" description="Helical" evidence="13">
    <location>
        <begin position="583"/>
        <end position="607"/>
    </location>
</feature>
<organism evidence="14 15">
    <name type="scientific">Geranomyces variabilis</name>
    <dbReference type="NCBI Taxonomy" id="109894"/>
    <lineage>
        <taxon>Eukaryota</taxon>
        <taxon>Fungi</taxon>
        <taxon>Fungi incertae sedis</taxon>
        <taxon>Chytridiomycota</taxon>
        <taxon>Chytridiomycota incertae sedis</taxon>
        <taxon>Chytridiomycetes</taxon>
        <taxon>Spizellomycetales</taxon>
        <taxon>Powellomycetaceae</taxon>
        <taxon>Geranomyces</taxon>
    </lineage>
</organism>
<dbReference type="GO" id="GO:0015095">
    <property type="term" value="F:magnesium ion transmembrane transporter activity"/>
    <property type="evidence" value="ECO:0007669"/>
    <property type="project" value="TreeGrafter"/>
</dbReference>
<comment type="subcellular location">
    <subcellularLocation>
        <location evidence="1">Cell membrane</location>
        <topology evidence="1">Multi-pass membrane protein</topology>
    </subcellularLocation>
</comment>
<keyword evidence="3" id="KW-0813">Transport</keyword>
<dbReference type="PANTHER" id="PTHR46494">
    <property type="entry name" value="CORA FAMILY METAL ION TRANSPORTER (EUROFUNG)"/>
    <property type="match status" value="1"/>
</dbReference>
<dbReference type="GO" id="GO:0015087">
    <property type="term" value="F:cobalt ion transmembrane transporter activity"/>
    <property type="evidence" value="ECO:0007669"/>
    <property type="project" value="TreeGrafter"/>
</dbReference>
<evidence type="ECO:0000256" key="10">
    <source>
        <dbReference type="ARBA" id="ARBA00034269"/>
    </source>
</evidence>
<dbReference type="PANTHER" id="PTHR46494:SF1">
    <property type="entry name" value="CORA FAMILY METAL ION TRANSPORTER (EUROFUNG)"/>
    <property type="match status" value="1"/>
</dbReference>
<evidence type="ECO:0000256" key="9">
    <source>
        <dbReference type="ARBA" id="ARBA00023136"/>
    </source>
</evidence>
<evidence type="ECO:0000256" key="6">
    <source>
        <dbReference type="ARBA" id="ARBA00022842"/>
    </source>
</evidence>
<dbReference type="SUPFAM" id="SSF143865">
    <property type="entry name" value="CorA soluble domain-like"/>
    <property type="match status" value="1"/>
</dbReference>
<dbReference type="InterPro" id="IPR002523">
    <property type="entry name" value="MgTranspt_CorA/ZnTranspt_ZntB"/>
</dbReference>
<evidence type="ECO:0000256" key="1">
    <source>
        <dbReference type="ARBA" id="ARBA00004651"/>
    </source>
</evidence>
<accession>A0AAD5TQI5</accession>
<dbReference type="GO" id="GO:0050897">
    <property type="term" value="F:cobalt ion binding"/>
    <property type="evidence" value="ECO:0007669"/>
    <property type="project" value="TreeGrafter"/>
</dbReference>
<comment type="catalytic activity">
    <reaction evidence="10">
        <text>Mg(2+)(in) = Mg(2+)(out)</text>
        <dbReference type="Rhea" id="RHEA:29827"/>
        <dbReference type="ChEBI" id="CHEBI:18420"/>
    </reaction>
</comment>
<keyword evidence="9 13" id="KW-0472">Membrane</keyword>
<gene>
    <name evidence="14" type="ORF">HDU87_006786</name>
</gene>
<dbReference type="Gene3D" id="3.30.460.20">
    <property type="entry name" value="CorA soluble domain-like"/>
    <property type="match status" value="1"/>
</dbReference>
<dbReference type="EMBL" id="JADGJQ010000006">
    <property type="protein sequence ID" value="KAJ3183467.1"/>
    <property type="molecule type" value="Genomic_DNA"/>
</dbReference>
<dbReference type="FunFam" id="1.20.58.340:FF:000004">
    <property type="entry name" value="Magnesium transport protein CorA"/>
    <property type="match status" value="1"/>
</dbReference>
<evidence type="ECO:0000256" key="5">
    <source>
        <dbReference type="ARBA" id="ARBA00022692"/>
    </source>
</evidence>
<keyword evidence="4" id="KW-1003">Cell membrane</keyword>
<dbReference type="GO" id="GO:0000287">
    <property type="term" value="F:magnesium ion binding"/>
    <property type="evidence" value="ECO:0007669"/>
    <property type="project" value="TreeGrafter"/>
</dbReference>
<comment type="caution">
    <text evidence="14">The sequence shown here is derived from an EMBL/GenBank/DDBJ whole genome shotgun (WGS) entry which is preliminary data.</text>
</comment>
<dbReference type="Gene3D" id="1.20.58.340">
    <property type="entry name" value="Magnesium transport protein CorA, transmembrane region"/>
    <property type="match status" value="2"/>
</dbReference>
<feature type="compositionally biased region" description="Gly residues" evidence="12">
    <location>
        <begin position="130"/>
        <end position="143"/>
    </location>
</feature>
<evidence type="ECO:0000313" key="14">
    <source>
        <dbReference type="EMBL" id="KAJ3183467.1"/>
    </source>
</evidence>
<evidence type="ECO:0000313" key="15">
    <source>
        <dbReference type="Proteomes" id="UP001212152"/>
    </source>
</evidence>
<evidence type="ECO:0000256" key="4">
    <source>
        <dbReference type="ARBA" id="ARBA00022475"/>
    </source>
</evidence>
<dbReference type="GO" id="GO:0005886">
    <property type="term" value="C:plasma membrane"/>
    <property type="evidence" value="ECO:0007669"/>
    <property type="project" value="UniProtKB-SubCell"/>
</dbReference>
<protein>
    <submittedName>
        <fullName evidence="14">Uncharacterized protein</fullName>
    </submittedName>
</protein>